<evidence type="ECO:0000256" key="1">
    <source>
        <dbReference type="ARBA" id="ARBA00004123"/>
    </source>
</evidence>
<keyword evidence="2" id="KW-0479">Metal-binding</keyword>
<feature type="region of interest" description="Disordered" evidence="8">
    <location>
        <begin position="1"/>
        <end position="68"/>
    </location>
</feature>
<proteinExistence type="predicted"/>
<dbReference type="InterPro" id="IPR013087">
    <property type="entry name" value="Znf_C2H2_type"/>
</dbReference>
<dbReference type="Proteomes" id="UP001209878">
    <property type="component" value="Unassembled WGS sequence"/>
</dbReference>
<keyword evidence="3" id="KW-0677">Repeat</keyword>
<evidence type="ECO:0000313" key="10">
    <source>
        <dbReference type="EMBL" id="KAK2191647.1"/>
    </source>
</evidence>
<dbReference type="GO" id="GO:0000978">
    <property type="term" value="F:RNA polymerase II cis-regulatory region sequence-specific DNA binding"/>
    <property type="evidence" value="ECO:0007669"/>
    <property type="project" value="TreeGrafter"/>
</dbReference>
<dbReference type="SMART" id="SM00355">
    <property type="entry name" value="ZnF_C2H2"/>
    <property type="match status" value="3"/>
</dbReference>
<comment type="subcellular location">
    <subcellularLocation>
        <location evidence="1">Nucleus</location>
    </subcellularLocation>
</comment>
<evidence type="ECO:0000256" key="6">
    <source>
        <dbReference type="ARBA" id="ARBA00023242"/>
    </source>
</evidence>
<protein>
    <recommendedName>
        <fullName evidence="9">C2H2-type domain-containing protein</fullName>
    </recommendedName>
</protein>
<accession>A0AAD9PBH3</accession>
<keyword evidence="11" id="KW-1185">Reference proteome</keyword>
<dbReference type="AlphaFoldDB" id="A0AAD9PBH3"/>
<dbReference type="EMBL" id="JAODUO010000048">
    <property type="protein sequence ID" value="KAK2191647.1"/>
    <property type="molecule type" value="Genomic_DNA"/>
</dbReference>
<dbReference type="PANTHER" id="PTHR23235:SF164">
    <property type="entry name" value="C2H2-TYPE DOMAIN-CONTAINING PROTEIN"/>
    <property type="match status" value="1"/>
</dbReference>
<dbReference type="PANTHER" id="PTHR23235">
    <property type="entry name" value="KRUEPPEL-LIKE TRANSCRIPTION FACTOR"/>
    <property type="match status" value="1"/>
</dbReference>
<keyword evidence="4 7" id="KW-0863">Zinc-finger</keyword>
<evidence type="ECO:0000256" key="3">
    <source>
        <dbReference type="ARBA" id="ARBA00022737"/>
    </source>
</evidence>
<reference evidence="10" key="1">
    <citation type="journal article" date="2023" name="Mol. Biol. Evol.">
        <title>Third-Generation Sequencing Reveals the Adaptive Role of the Epigenome in Three Deep-Sea Polychaetes.</title>
        <authorList>
            <person name="Perez M."/>
            <person name="Aroh O."/>
            <person name="Sun Y."/>
            <person name="Lan Y."/>
            <person name="Juniper S.K."/>
            <person name="Young C.R."/>
            <person name="Angers B."/>
            <person name="Qian P.Y."/>
        </authorList>
    </citation>
    <scope>NUCLEOTIDE SEQUENCE</scope>
    <source>
        <strain evidence="10">R07B-5</strain>
    </source>
</reference>
<organism evidence="10 11">
    <name type="scientific">Ridgeia piscesae</name>
    <name type="common">Tubeworm</name>
    <dbReference type="NCBI Taxonomy" id="27915"/>
    <lineage>
        <taxon>Eukaryota</taxon>
        <taxon>Metazoa</taxon>
        <taxon>Spiralia</taxon>
        <taxon>Lophotrochozoa</taxon>
        <taxon>Annelida</taxon>
        <taxon>Polychaeta</taxon>
        <taxon>Sedentaria</taxon>
        <taxon>Canalipalpata</taxon>
        <taxon>Sabellida</taxon>
        <taxon>Siboglinidae</taxon>
        <taxon>Ridgeia</taxon>
    </lineage>
</organism>
<feature type="domain" description="C2H2-type" evidence="9">
    <location>
        <begin position="453"/>
        <end position="482"/>
    </location>
</feature>
<dbReference type="GO" id="GO:0008270">
    <property type="term" value="F:zinc ion binding"/>
    <property type="evidence" value="ECO:0007669"/>
    <property type="project" value="UniProtKB-KW"/>
</dbReference>
<gene>
    <name evidence="10" type="ORF">NP493_48g02040</name>
</gene>
<dbReference type="PROSITE" id="PS50157">
    <property type="entry name" value="ZINC_FINGER_C2H2_2"/>
    <property type="match status" value="3"/>
</dbReference>
<comment type="caution">
    <text evidence="10">The sequence shown here is derived from an EMBL/GenBank/DDBJ whole genome shotgun (WGS) entry which is preliminary data.</text>
</comment>
<feature type="compositionally biased region" description="Acidic residues" evidence="8">
    <location>
        <begin position="46"/>
        <end position="61"/>
    </location>
</feature>
<sequence>MIRSQHERAAIESLLSISQSSPSKGQCMRRTTTRWSSDGPLTPPPSEEESISPPQSDDELCDVGSFSQRDVAKKQSKLAQLLLAKPVQMETANASRPNKRPASPQPWDRSKVIALTPQQATMHRPVSVIVSTKKAQSTQPHVTVTSTCNVARVNRTPRELTSFAARHQVAASAHQVALKAAVAPAYQVAVPGTSVTVTPTLLAPVRQTVSVMPTQMTTPASCSATTSTQAGIATGAGVSAVSLPQLSISVSSPSRILTTAASTVAMATNIFPMGLYTNSSLTPPIGRPLNIPGTHFIVPSGPPVTQMPPKFGSVPVPVGMNIPVPTTSSSSASVPPLPVMVSVAPAAFATTLIPMSSVPIVHVIVVNNFSRPDSAAPSTHCSKVGDTKLCPIAPANKLPMPQDGAGESAAAQKFDGYSRRRTHVCHYPDCEKTYFKSSHLKAHLRTHTGEKPFTCTWDGCEKKFARSDELSRHRRTHTGEKKFVCPVCERRFMRSDHLSKHVRRHAVNFVTPQRIVPTTQNLPAKVTASKPTQT</sequence>
<dbReference type="Pfam" id="PF00096">
    <property type="entry name" value="zf-C2H2"/>
    <property type="match status" value="3"/>
</dbReference>
<dbReference type="InterPro" id="IPR036236">
    <property type="entry name" value="Znf_C2H2_sf"/>
</dbReference>
<evidence type="ECO:0000256" key="7">
    <source>
        <dbReference type="PROSITE-ProRule" id="PRU00042"/>
    </source>
</evidence>
<keyword evidence="5" id="KW-0862">Zinc</keyword>
<keyword evidence="6" id="KW-0539">Nucleus</keyword>
<dbReference type="GO" id="GO:0000981">
    <property type="term" value="F:DNA-binding transcription factor activity, RNA polymerase II-specific"/>
    <property type="evidence" value="ECO:0007669"/>
    <property type="project" value="TreeGrafter"/>
</dbReference>
<evidence type="ECO:0000256" key="5">
    <source>
        <dbReference type="ARBA" id="ARBA00022833"/>
    </source>
</evidence>
<evidence type="ECO:0000259" key="9">
    <source>
        <dbReference type="PROSITE" id="PS50157"/>
    </source>
</evidence>
<dbReference type="Gene3D" id="3.30.160.60">
    <property type="entry name" value="Classic Zinc Finger"/>
    <property type="match status" value="3"/>
</dbReference>
<dbReference type="FunFam" id="3.30.160.60:FF:000018">
    <property type="entry name" value="Krueppel-like factor 15"/>
    <property type="match status" value="1"/>
</dbReference>
<feature type="compositionally biased region" description="Basic and acidic residues" evidence="8">
    <location>
        <begin position="1"/>
        <end position="10"/>
    </location>
</feature>
<feature type="domain" description="C2H2-type" evidence="9">
    <location>
        <begin position="423"/>
        <end position="452"/>
    </location>
</feature>
<evidence type="ECO:0000256" key="4">
    <source>
        <dbReference type="ARBA" id="ARBA00022771"/>
    </source>
</evidence>
<feature type="region of interest" description="Disordered" evidence="8">
    <location>
        <begin position="89"/>
        <end position="109"/>
    </location>
</feature>
<evidence type="ECO:0000313" key="11">
    <source>
        <dbReference type="Proteomes" id="UP001209878"/>
    </source>
</evidence>
<name>A0AAD9PBH3_RIDPI</name>
<dbReference type="GO" id="GO:0005634">
    <property type="term" value="C:nucleus"/>
    <property type="evidence" value="ECO:0007669"/>
    <property type="project" value="UniProtKB-SubCell"/>
</dbReference>
<dbReference type="SUPFAM" id="SSF57667">
    <property type="entry name" value="beta-beta-alpha zinc fingers"/>
    <property type="match status" value="2"/>
</dbReference>
<evidence type="ECO:0000256" key="8">
    <source>
        <dbReference type="SAM" id="MobiDB-lite"/>
    </source>
</evidence>
<feature type="domain" description="C2H2-type" evidence="9">
    <location>
        <begin position="483"/>
        <end position="506"/>
    </location>
</feature>
<dbReference type="FunFam" id="3.30.160.60:FF:000926">
    <property type="entry name" value="Kruppel like factor 13"/>
    <property type="match status" value="1"/>
</dbReference>
<evidence type="ECO:0000256" key="2">
    <source>
        <dbReference type="ARBA" id="ARBA00022723"/>
    </source>
</evidence>
<feature type="compositionally biased region" description="Low complexity" evidence="8">
    <location>
        <begin position="13"/>
        <end position="23"/>
    </location>
</feature>
<dbReference type="PROSITE" id="PS00028">
    <property type="entry name" value="ZINC_FINGER_C2H2_1"/>
    <property type="match status" value="3"/>
</dbReference>